<comment type="caution">
    <text evidence="2">The sequence shown here is derived from an EMBL/GenBank/DDBJ whole genome shotgun (WGS) entry which is preliminary data.</text>
</comment>
<feature type="non-terminal residue" evidence="2">
    <location>
        <position position="1"/>
    </location>
</feature>
<dbReference type="EMBL" id="JABBJJ010000759">
    <property type="protein sequence ID" value="NMO23712.1"/>
    <property type="molecule type" value="Genomic_DNA"/>
</dbReference>
<sequence>VRAEVPVALCVERSLDTVVGILGILKAGGAYVPMDPSYPVERLTYMLRDCAAPVLVTTEAIADTLPSGGEQLVLLDSDSALLARQPVTAPDARVFADGLAYIIYTSGSTGRPKGTLLQHRGLCNTALTAAREHGFHAASRVLQYAAFGFDASIAEIFGTLMAGATLVLAPRERLMPGAPLRALLRDESITAVTLTPSVLAQMTP</sequence>
<dbReference type="Proteomes" id="UP000518300">
    <property type="component" value="Unassembled WGS sequence"/>
</dbReference>
<dbReference type="GO" id="GO:0044550">
    <property type="term" value="P:secondary metabolite biosynthetic process"/>
    <property type="evidence" value="ECO:0007669"/>
    <property type="project" value="TreeGrafter"/>
</dbReference>
<dbReference type="RefSeq" id="WP_169352722.1">
    <property type="nucleotide sequence ID" value="NZ_JABBJJ010000759.1"/>
</dbReference>
<keyword evidence="3" id="KW-1185">Reference proteome</keyword>
<dbReference type="Gene3D" id="3.40.50.980">
    <property type="match status" value="2"/>
</dbReference>
<dbReference type="SUPFAM" id="SSF56801">
    <property type="entry name" value="Acetyl-CoA synthetase-like"/>
    <property type="match status" value="1"/>
</dbReference>
<dbReference type="PANTHER" id="PTHR45527:SF1">
    <property type="entry name" value="FATTY ACID SYNTHASE"/>
    <property type="match status" value="1"/>
</dbReference>
<dbReference type="GO" id="GO:0005737">
    <property type="term" value="C:cytoplasm"/>
    <property type="evidence" value="ECO:0007669"/>
    <property type="project" value="TreeGrafter"/>
</dbReference>
<dbReference type="PRINTS" id="PR00154">
    <property type="entry name" value="AMPBINDING"/>
</dbReference>
<dbReference type="GO" id="GO:0031177">
    <property type="term" value="F:phosphopantetheine binding"/>
    <property type="evidence" value="ECO:0007669"/>
    <property type="project" value="TreeGrafter"/>
</dbReference>
<reference evidence="2 3" key="1">
    <citation type="submission" date="2020-04" db="EMBL/GenBank/DDBJ databases">
        <title>Draft genome of Pyxidicoccus fallax type strain.</title>
        <authorList>
            <person name="Whitworth D.E."/>
        </authorList>
    </citation>
    <scope>NUCLEOTIDE SEQUENCE [LARGE SCALE GENOMIC DNA]</scope>
    <source>
        <strain evidence="2 3">DSM 14698</strain>
    </source>
</reference>
<name>A0A848M1V2_9BACT</name>
<dbReference type="GO" id="GO:0043041">
    <property type="term" value="P:amino acid activation for nonribosomal peptide biosynthetic process"/>
    <property type="evidence" value="ECO:0007669"/>
    <property type="project" value="TreeGrafter"/>
</dbReference>
<proteinExistence type="predicted"/>
<feature type="non-terminal residue" evidence="2">
    <location>
        <position position="204"/>
    </location>
</feature>
<dbReference type="FunFam" id="3.40.50.980:FF:000001">
    <property type="entry name" value="Non-ribosomal peptide synthetase"/>
    <property type="match status" value="1"/>
</dbReference>
<protein>
    <submittedName>
        <fullName evidence="2">AMP-binding protein</fullName>
    </submittedName>
</protein>
<feature type="domain" description="AMP-dependent synthetase/ligase" evidence="1">
    <location>
        <begin position="2"/>
        <end position="202"/>
    </location>
</feature>
<organism evidence="2 3">
    <name type="scientific">Pyxidicoccus fallax</name>
    <dbReference type="NCBI Taxonomy" id="394095"/>
    <lineage>
        <taxon>Bacteria</taxon>
        <taxon>Pseudomonadati</taxon>
        <taxon>Myxococcota</taxon>
        <taxon>Myxococcia</taxon>
        <taxon>Myxococcales</taxon>
        <taxon>Cystobacterineae</taxon>
        <taxon>Myxococcaceae</taxon>
        <taxon>Pyxidicoccus</taxon>
    </lineage>
</organism>
<dbReference type="InterPro" id="IPR000873">
    <property type="entry name" value="AMP-dep_synth/lig_dom"/>
</dbReference>
<evidence type="ECO:0000259" key="1">
    <source>
        <dbReference type="Pfam" id="PF00501"/>
    </source>
</evidence>
<dbReference type="AlphaFoldDB" id="A0A848M1V2"/>
<gene>
    <name evidence="2" type="ORF">HG543_54025</name>
</gene>
<dbReference type="PANTHER" id="PTHR45527">
    <property type="entry name" value="NONRIBOSOMAL PEPTIDE SYNTHETASE"/>
    <property type="match status" value="1"/>
</dbReference>
<evidence type="ECO:0000313" key="2">
    <source>
        <dbReference type="EMBL" id="NMO23712.1"/>
    </source>
</evidence>
<dbReference type="PROSITE" id="PS00455">
    <property type="entry name" value="AMP_BINDING"/>
    <property type="match status" value="1"/>
</dbReference>
<evidence type="ECO:0000313" key="3">
    <source>
        <dbReference type="Proteomes" id="UP000518300"/>
    </source>
</evidence>
<dbReference type="Pfam" id="PF00501">
    <property type="entry name" value="AMP-binding"/>
    <property type="match status" value="1"/>
</dbReference>
<dbReference type="InterPro" id="IPR020459">
    <property type="entry name" value="AMP-binding"/>
</dbReference>
<dbReference type="InterPro" id="IPR020845">
    <property type="entry name" value="AMP-binding_CS"/>
</dbReference>
<accession>A0A848M1V2</accession>